<feature type="domain" description="Cytochrome c" evidence="6">
    <location>
        <begin position="270"/>
        <end position="357"/>
    </location>
</feature>
<name>A0ABT3TKJ1_9GAMM</name>
<dbReference type="SUPFAM" id="SSF101898">
    <property type="entry name" value="NHL repeat"/>
    <property type="match status" value="1"/>
</dbReference>
<dbReference type="Proteomes" id="UP001143362">
    <property type="component" value="Unassembled WGS sequence"/>
</dbReference>
<sequence length="1056" mass="116258">MKFLGKLFLIYVPALLVVLTLLVSLYVWQARLMTRSDFDYLVEVGSKHGPAAVWSIIAAELGGSAEMATDPGYGRSLVEGRGHAPWVVRSNLDARPRMLSFALAPGIWAAYDTSTVSLYQVWQGELLFQGATYDYRHGPQPESRGVWYLRQEQPTQWYLGASAVTAQPAKATYLGHEYGVDRKTAGLRFSLASAAARLQLVEYPELSRGAEGLSLLRQFRVEEGSPELQAWYRNGEGPLQLAGADTLVLLTQTTPIPEREFQRRIEVDSGVNERGKQVIADSDCLSCHAEQHQVTGPAWTRIAGRYRGYVQEESVTALADSVIQGGGGKWGKLQMTPHPQISPEDARAAVTYILSRPDPGVAQNVPMDASGEPYAATRDYDINPFLQSVHPAFKLEGLLPEGFEPKVGGMGFRSDGKLVVASWDLDGGVFLIDPSGVEPPLRIAEGLHEPLGVAVVDSSLYVLQKQELTQLIDHDGDEIIDEYRVVSRDWPTSANFHSFAFGLVHKDGKLYALLSVCVLPGGASCPEQLPTQGKLLEIALEDGSARIIASGFRTPNGIGLGPDDELFVTDNQGDWLPANKLVHVQPGGFYGSRVVPDAGVMELREQPPVVWLPQDEIGNSPSQPLLLNEGPYRGQMIHGDVTNGGIKRVFMESVDGQLQGAAFHFSGGLQGNVNRLERGPDGSIYVGELGNPPNWGEIGKVWHGLERLTYQGQPAYEILSIEANSDGFTLTLTEPLAQDLQPVAADLIARQWFYFPNEQYGGPKYDAHELPVSELQLSADRLQLRAVIPQLKPGYVVYLRLNPRLISVSGEKLWISEGWYTLNAIPQASDVIALSDTHSQWQSLFDGSNFGGWRNYGGQPGEVGGWVINDGMLELQPGDWFPWWRMVWAAISGAGSGDLIYATEKFKNFELSLEWKIGVNGNSGIFYLVADEAHNSPWETGLEMQVLDNEGHPDGAITTHRAGDLYDLLAADPETVKPPGEWNHILLRVQDNQIEHWLNGVRVVAIERGGEQWDSLLAASKFTEMPDFGLADTGYIVLQDHGDPVWYRNIKVRKLQ</sequence>
<proteinExistence type="predicted"/>
<dbReference type="SUPFAM" id="SSF46626">
    <property type="entry name" value="Cytochrome c"/>
    <property type="match status" value="1"/>
</dbReference>
<evidence type="ECO:0000256" key="1">
    <source>
        <dbReference type="ARBA" id="ARBA00022617"/>
    </source>
</evidence>
<dbReference type="Pfam" id="PF06439">
    <property type="entry name" value="3keto-disac_hyd"/>
    <property type="match status" value="1"/>
</dbReference>
<organism evidence="7 8">
    <name type="scientific">Candidatus Litorirhabdus singularis</name>
    <dbReference type="NCBI Taxonomy" id="2518993"/>
    <lineage>
        <taxon>Bacteria</taxon>
        <taxon>Pseudomonadati</taxon>
        <taxon>Pseudomonadota</taxon>
        <taxon>Gammaproteobacteria</taxon>
        <taxon>Cellvibrionales</taxon>
        <taxon>Halieaceae</taxon>
        <taxon>Candidatus Litorirhabdus</taxon>
    </lineage>
</organism>
<dbReference type="InterPro" id="IPR010496">
    <property type="entry name" value="AL/BT2_dom"/>
</dbReference>
<keyword evidence="5" id="KW-0812">Transmembrane</keyword>
<dbReference type="RefSeq" id="WP_279246320.1">
    <property type="nucleotide sequence ID" value="NZ_SHNN01000003.1"/>
</dbReference>
<keyword evidence="8" id="KW-1185">Reference proteome</keyword>
<dbReference type="Gene3D" id="2.120.10.30">
    <property type="entry name" value="TolB, C-terminal domain"/>
    <property type="match status" value="1"/>
</dbReference>
<evidence type="ECO:0000256" key="2">
    <source>
        <dbReference type="ARBA" id="ARBA00022723"/>
    </source>
</evidence>
<dbReference type="InterPro" id="IPR009056">
    <property type="entry name" value="Cyt_c-like_dom"/>
</dbReference>
<dbReference type="InterPro" id="IPR011042">
    <property type="entry name" value="6-blade_b-propeller_TolB-like"/>
</dbReference>
<feature type="transmembrane region" description="Helical" evidence="5">
    <location>
        <begin position="7"/>
        <end position="28"/>
    </location>
</feature>
<evidence type="ECO:0000256" key="3">
    <source>
        <dbReference type="ARBA" id="ARBA00023004"/>
    </source>
</evidence>
<evidence type="ECO:0000259" key="6">
    <source>
        <dbReference type="PROSITE" id="PS51007"/>
    </source>
</evidence>
<dbReference type="Gene3D" id="1.10.760.10">
    <property type="entry name" value="Cytochrome c-like domain"/>
    <property type="match status" value="1"/>
</dbReference>
<accession>A0ABT3TKJ1</accession>
<keyword evidence="1 4" id="KW-0349">Heme</keyword>
<dbReference type="InterPro" id="IPR036909">
    <property type="entry name" value="Cyt_c-like_dom_sf"/>
</dbReference>
<keyword evidence="3 4" id="KW-0408">Iron</keyword>
<evidence type="ECO:0000313" key="8">
    <source>
        <dbReference type="Proteomes" id="UP001143362"/>
    </source>
</evidence>
<evidence type="ECO:0000256" key="5">
    <source>
        <dbReference type="SAM" id="Phobius"/>
    </source>
</evidence>
<dbReference type="PANTHER" id="PTHR33546">
    <property type="entry name" value="LARGE, MULTIFUNCTIONAL SECRETED PROTEIN-RELATED"/>
    <property type="match status" value="1"/>
</dbReference>
<comment type="caution">
    <text evidence="7">The sequence shown here is derived from an EMBL/GenBank/DDBJ whole genome shotgun (WGS) entry which is preliminary data.</text>
</comment>
<evidence type="ECO:0000256" key="4">
    <source>
        <dbReference type="PROSITE-ProRule" id="PRU00433"/>
    </source>
</evidence>
<reference evidence="7" key="1">
    <citation type="submission" date="2019-02" db="EMBL/GenBank/DDBJ databases">
        <authorList>
            <person name="Li S.-H."/>
        </authorList>
    </citation>
    <scope>NUCLEOTIDE SEQUENCE</scope>
    <source>
        <strain evidence="7">IMCC14734</strain>
    </source>
</reference>
<evidence type="ECO:0000313" key="7">
    <source>
        <dbReference type="EMBL" id="MCX2982295.1"/>
    </source>
</evidence>
<dbReference type="PROSITE" id="PS51007">
    <property type="entry name" value="CYTC"/>
    <property type="match status" value="1"/>
</dbReference>
<gene>
    <name evidence="7" type="ORF">EYC98_15640</name>
</gene>
<protein>
    <submittedName>
        <fullName evidence="7">DUF1080 domain-containing protein</fullName>
    </submittedName>
</protein>
<dbReference type="Gene3D" id="2.60.120.560">
    <property type="entry name" value="Exo-inulinase, domain 1"/>
    <property type="match status" value="1"/>
</dbReference>
<dbReference type="EMBL" id="SHNN01000003">
    <property type="protein sequence ID" value="MCX2982295.1"/>
    <property type="molecule type" value="Genomic_DNA"/>
</dbReference>
<keyword evidence="5" id="KW-1133">Transmembrane helix</keyword>
<dbReference type="Pfam" id="PF00034">
    <property type="entry name" value="Cytochrom_C"/>
    <property type="match status" value="1"/>
</dbReference>
<keyword evidence="2 4" id="KW-0479">Metal-binding</keyword>
<keyword evidence="5" id="KW-0472">Membrane</keyword>
<dbReference type="PANTHER" id="PTHR33546:SF1">
    <property type="entry name" value="LARGE, MULTIFUNCTIONAL SECRETED PROTEIN"/>
    <property type="match status" value="1"/>
</dbReference>